<evidence type="ECO:0000256" key="10">
    <source>
        <dbReference type="SAM" id="Phobius"/>
    </source>
</evidence>
<evidence type="ECO:0000256" key="5">
    <source>
        <dbReference type="ARBA" id="ARBA00022833"/>
    </source>
</evidence>
<dbReference type="InterPro" id="IPR001577">
    <property type="entry name" value="Peptidase_M8"/>
</dbReference>
<keyword evidence="4" id="KW-0378">Hydrolase</keyword>
<comment type="cofactor">
    <cofactor evidence="8">
        <name>Zn(2+)</name>
        <dbReference type="ChEBI" id="CHEBI:29105"/>
    </cofactor>
    <text evidence="8">Binds 1 zinc ion per subunit.</text>
</comment>
<keyword evidence="5 8" id="KW-0862">Zinc</keyword>
<feature type="region of interest" description="Disordered" evidence="9">
    <location>
        <begin position="102"/>
        <end position="122"/>
    </location>
</feature>
<evidence type="ECO:0000256" key="2">
    <source>
        <dbReference type="ARBA" id="ARBA00022670"/>
    </source>
</evidence>
<keyword evidence="3 8" id="KW-0479">Metal-binding</keyword>
<dbReference type="GO" id="GO:0016020">
    <property type="term" value="C:membrane"/>
    <property type="evidence" value="ECO:0007669"/>
    <property type="project" value="InterPro"/>
</dbReference>
<feature type="compositionally biased region" description="Basic and acidic residues" evidence="9">
    <location>
        <begin position="909"/>
        <end position="919"/>
    </location>
</feature>
<evidence type="ECO:0000256" key="7">
    <source>
        <dbReference type="PIRSR" id="PIRSR601577-1"/>
    </source>
</evidence>
<dbReference type="EMBL" id="JAGRRH010000023">
    <property type="protein sequence ID" value="KAG7344335.1"/>
    <property type="molecule type" value="Genomic_DNA"/>
</dbReference>
<reference evidence="11" key="1">
    <citation type="journal article" date="2021" name="Sci. Rep.">
        <title>Diploid genomic architecture of Nitzschia inconspicua, an elite biomass production diatom.</title>
        <authorList>
            <person name="Oliver A."/>
            <person name="Podell S."/>
            <person name="Pinowska A."/>
            <person name="Traller J.C."/>
            <person name="Smith S.R."/>
            <person name="McClure R."/>
            <person name="Beliaev A."/>
            <person name="Bohutskyi P."/>
            <person name="Hill E.A."/>
            <person name="Rabines A."/>
            <person name="Zheng H."/>
            <person name="Allen L.Z."/>
            <person name="Kuo A."/>
            <person name="Grigoriev I.V."/>
            <person name="Allen A.E."/>
            <person name="Hazlebeck D."/>
            <person name="Allen E.E."/>
        </authorList>
    </citation>
    <scope>NUCLEOTIDE SEQUENCE</scope>
    <source>
        <strain evidence="11">Hildebrandi</strain>
    </source>
</reference>
<evidence type="ECO:0000313" key="11">
    <source>
        <dbReference type="EMBL" id="KAG7344335.1"/>
    </source>
</evidence>
<feature type="active site" evidence="7">
    <location>
        <position position="497"/>
    </location>
</feature>
<dbReference type="Proteomes" id="UP000693970">
    <property type="component" value="Unassembled WGS sequence"/>
</dbReference>
<dbReference type="Pfam" id="PF01457">
    <property type="entry name" value="Peptidase_M8"/>
    <property type="match status" value="1"/>
</dbReference>
<keyword evidence="2 11" id="KW-0645">Protease</keyword>
<accession>A0A9K3PEL3</accession>
<dbReference type="PANTHER" id="PTHR10942:SF0">
    <property type="entry name" value="LEISHMANOLYSIN-LIKE PEPTIDASE"/>
    <property type="match status" value="1"/>
</dbReference>
<reference evidence="11" key="2">
    <citation type="submission" date="2021-04" db="EMBL/GenBank/DDBJ databases">
        <authorList>
            <person name="Podell S."/>
        </authorList>
    </citation>
    <scope>NUCLEOTIDE SEQUENCE</scope>
    <source>
        <strain evidence="11">Hildebrandi</strain>
    </source>
</reference>
<feature type="region of interest" description="Disordered" evidence="9">
    <location>
        <begin position="903"/>
        <end position="927"/>
    </location>
</feature>
<feature type="region of interest" description="Disordered" evidence="9">
    <location>
        <begin position="1039"/>
        <end position="1117"/>
    </location>
</feature>
<keyword evidence="10" id="KW-1133">Transmembrane helix</keyword>
<evidence type="ECO:0000256" key="4">
    <source>
        <dbReference type="ARBA" id="ARBA00022801"/>
    </source>
</evidence>
<dbReference type="PANTHER" id="PTHR10942">
    <property type="entry name" value="LEISHMANOLYSIN-LIKE PEPTIDASE"/>
    <property type="match status" value="1"/>
</dbReference>
<dbReference type="OrthoDB" id="527990at2759"/>
<evidence type="ECO:0000256" key="3">
    <source>
        <dbReference type="ARBA" id="ARBA00022723"/>
    </source>
</evidence>
<dbReference type="GO" id="GO:0006508">
    <property type="term" value="P:proteolysis"/>
    <property type="evidence" value="ECO:0007669"/>
    <property type="project" value="UniProtKB-KW"/>
</dbReference>
<dbReference type="GO" id="GO:0004222">
    <property type="term" value="F:metalloendopeptidase activity"/>
    <property type="evidence" value="ECO:0007669"/>
    <property type="project" value="InterPro"/>
</dbReference>
<evidence type="ECO:0000256" key="6">
    <source>
        <dbReference type="ARBA" id="ARBA00023049"/>
    </source>
</evidence>
<dbReference type="AlphaFoldDB" id="A0A9K3PEL3"/>
<comment type="caution">
    <text evidence="11">The sequence shown here is derived from an EMBL/GenBank/DDBJ whole genome shotgun (WGS) entry which is preliminary data.</text>
</comment>
<feature type="compositionally biased region" description="Low complexity" evidence="9">
    <location>
        <begin position="214"/>
        <end position="232"/>
    </location>
</feature>
<feature type="binding site" evidence="8">
    <location>
        <position position="500"/>
    </location>
    <ligand>
        <name>Zn(2+)</name>
        <dbReference type="ChEBI" id="CHEBI:29105"/>
        <note>catalytic</note>
    </ligand>
</feature>
<feature type="compositionally biased region" description="Polar residues" evidence="9">
    <location>
        <begin position="1073"/>
        <end position="1086"/>
    </location>
</feature>
<dbReference type="GO" id="GO:0005737">
    <property type="term" value="C:cytoplasm"/>
    <property type="evidence" value="ECO:0007669"/>
    <property type="project" value="TreeGrafter"/>
</dbReference>
<evidence type="ECO:0000256" key="8">
    <source>
        <dbReference type="PIRSR" id="PIRSR601577-2"/>
    </source>
</evidence>
<dbReference type="GO" id="GO:0007155">
    <property type="term" value="P:cell adhesion"/>
    <property type="evidence" value="ECO:0007669"/>
    <property type="project" value="InterPro"/>
</dbReference>
<organism evidence="11 12">
    <name type="scientific">Nitzschia inconspicua</name>
    <dbReference type="NCBI Taxonomy" id="303405"/>
    <lineage>
        <taxon>Eukaryota</taxon>
        <taxon>Sar</taxon>
        <taxon>Stramenopiles</taxon>
        <taxon>Ochrophyta</taxon>
        <taxon>Bacillariophyta</taxon>
        <taxon>Bacillariophyceae</taxon>
        <taxon>Bacillariophycidae</taxon>
        <taxon>Bacillariales</taxon>
        <taxon>Bacillariaceae</taxon>
        <taxon>Nitzschia</taxon>
    </lineage>
</organism>
<feature type="binding site" evidence="8">
    <location>
        <position position="496"/>
    </location>
    <ligand>
        <name>Zn(2+)</name>
        <dbReference type="ChEBI" id="CHEBI:29105"/>
        <note>catalytic</note>
    </ligand>
</feature>
<feature type="region of interest" description="Disordered" evidence="9">
    <location>
        <begin position="159"/>
        <end position="232"/>
    </location>
</feature>
<keyword evidence="6 8" id="KW-0482">Metalloprotease</keyword>
<gene>
    <name evidence="11" type="ORF">IV203_022343</name>
</gene>
<evidence type="ECO:0000256" key="9">
    <source>
        <dbReference type="SAM" id="MobiDB-lite"/>
    </source>
</evidence>
<sequence length="1117" mass="123447">MVVKDSTTRQRRLALLTILTWWSSQQQEIEASIVLQHRVKSSQRTVPYHHVLSGQPRNGPYARVHHNYRSHAAAKRRLPLHKETHDDEDLWVLHVSAGEIPTDTTSSREKRRLGGGSSSQQSETTFWRRLFDQFVGQEVIPGLDTINRTNVTTEVEFESIVDGSNTSQAKENEGDNNASSSSSHTSNNVTTVTGNATEAGNITESVVYTKPTDSRNSTMNTNSSDTTTDNLTTPEFQPLRIRAILAEDSGKGNLLNVTERNALFHDMLSPALLAWSSSLRVDPVVGNLTVDVNQLLDGETCGPGIDSGLPSIQVPLHHLDQGIPDTDMIIYLSLGFAVTPFNASDDSEEALFDRTFGGIPINSVEGIDIMGELKAEDLMVDVTEHTSRDGMGGRIREWLANGKRRERRLSSSSNDVIEPSSIDGRTGQWSEELLSYMNDPNATEPINICTGEYLAAASYCSSDQYDRPTAALLHICIDDTFFHPKHLRRNILTIMHELGHALGFNSLSMAHFRKPDGTPYTPRDKNGNVPEKSIVCTGAETERQIATVPLPSEDILKFKEVRGGVRVAEIVTPSVLQVVRNQFDCQLLTGAELESGEGLPLSVTGKEGCIGDHWERRLFSSDLMNPVVDDLEYTTRISTLTLAYFADSGWYQVDLSNADVASGWGRGSGCSFVNDTCISANGEVPPRNAPFFCNEISTSPLSLSQDIHGCTPDLSRKATCSIGQYNLDLPPAYQYFNSTYGSDVGGSDTFMDFCPIYAGYDNGLCSSKDNEAAIKAFDVEKFGQRNSRCLVGNVRSLSKPTALCLPIACVIQDHSLRIKVEDQWHVCGRPNQTIYSSSVTIECPDPRRVCPTFFCPYDCLGTEGLCDYSSGKCLCEYHNSTGNGDVIQEDCVKVKELKEMEGSTLRPILRPDEPGKRDPAVPPPDHTLSDYYVADPQSLEESPRLEAYAIAFLFLTGAMIFSFAVMMWYLNKPSNGVGESLSVDFFFFRRHRSGYEEFDGGESPSNPNKDKMVATVLVDMRIRNNERWRRLRGQNANDSIVDTEGRLTESEAASGPESMSDMSSRRSEASSDLDTSQVDINVSQDDINVDSLPPEVAAEPQLVRRRRFLPESNAYSS</sequence>
<feature type="transmembrane region" description="Helical" evidence="10">
    <location>
        <begin position="947"/>
        <end position="970"/>
    </location>
</feature>
<comment type="similarity">
    <text evidence="1">Belongs to the peptidase M8 family.</text>
</comment>
<name>A0A9K3PEL3_9STRA</name>
<keyword evidence="12" id="KW-1185">Reference proteome</keyword>
<keyword evidence="10" id="KW-0472">Membrane</keyword>
<proteinExistence type="inferred from homology"/>
<feature type="binding site" evidence="8">
    <location>
        <position position="613"/>
    </location>
    <ligand>
        <name>Zn(2+)</name>
        <dbReference type="ChEBI" id="CHEBI:29105"/>
        <note>catalytic</note>
    </ligand>
</feature>
<evidence type="ECO:0000256" key="1">
    <source>
        <dbReference type="ARBA" id="ARBA00005860"/>
    </source>
</evidence>
<evidence type="ECO:0000313" key="12">
    <source>
        <dbReference type="Proteomes" id="UP000693970"/>
    </source>
</evidence>
<keyword evidence="10" id="KW-0812">Transmembrane</keyword>
<dbReference type="GO" id="GO:0046872">
    <property type="term" value="F:metal ion binding"/>
    <property type="evidence" value="ECO:0007669"/>
    <property type="project" value="UniProtKB-KW"/>
</dbReference>
<protein>
    <submittedName>
        <fullName evidence="11">Leishmanolysin-like protease</fullName>
    </submittedName>
</protein>
<feature type="compositionally biased region" description="Low complexity" evidence="9">
    <location>
        <begin position="175"/>
        <end position="201"/>
    </location>
</feature>